<accession>F8W2B7</accession>
<dbReference type="RefSeq" id="XP_005172178.1">
    <property type="nucleotide sequence ID" value="XM_005172121.5"/>
</dbReference>
<accession>A0A8M9PN99</accession>
<dbReference type="Ensembl" id="ENSDART00000148853.2">
    <property type="protein sequence ID" value="ENSDARP00000124786.1"/>
    <property type="gene ID" value="ENSDARG00000095783.2"/>
</dbReference>
<dbReference type="OrthoDB" id="8697758at2759"/>
<dbReference type="ZFIN" id="ZDB-GENE-110411-157">
    <property type="gene designation" value="si:dkey-249d8.1"/>
</dbReference>
<evidence type="ECO:0000256" key="2">
    <source>
        <dbReference type="ARBA" id="ARBA00022763"/>
    </source>
</evidence>
<dbReference type="RefSeq" id="XP_068078157.1">
    <property type="nucleotide sequence ID" value="XM_068222056.1"/>
</dbReference>
<feature type="region of interest" description="Disordered" evidence="7">
    <location>
        <begin position="358"/>
        <end position="385"/>
    </location>
</feature>
<dbReference type="STRING" id="7955.ENSDARP00000124786"/>
<dbReference type="GO" id="GO:0000724">
    <property type="term" value="P:double-strand break repair via homologous recombination"/>
    <property type="evidence" value="ECO:0000318"/>
    <property type="project" value="GO_Central"/>
</dbReference>
<keyword evidence="5" id="KW-0539">Nucleus</keyword>
<keyword evidence="3" id="KW-0238">DNA-binding</keyword>
<dbReference type="PANTHER" id="PTHR13356">
    <property type="entry name" value="OB FOLD NUCLEIC ACID BINDING PROTEIN-RELATED"/>
    <property type="match status" value="1"/>
</dbReference>
<dbReference type="EMBL" id="CU467883">
    <property type="status" value="NOT_ANNOTATED_CDS"/>
    <property type="molecule type" value="Genomic_DNA"/>
</dbReference>
<dbReference type="eggNOG" id="ENOG502TKQI">
    <property type="taxonomic scope" value="Eukaryota"/>
</dbReference>
<dbReference type="GO" id="GO:0010212">
    <property type="term" value="P:response to ionizing radiation"/>
    <property type="evidence" value="ECO:0000318"/>
    <property type="project" value="GO_Central"/>
</dbReference>
<dbReference type="AlphaFoldDB" id="A0A8M9PN99"/>
<dbReference type="HOGENOM" id="CLU_717567_0_0_1"/>
<evidence type="ECO:0000313" key="9">
    <source>
        <dbReference type="Proteomes" id="UP000000437"/>
    </source>
</evidence>
<dbReference type="PaxDb" id="7955-ENSDARP00000124786"/>
<dbReference type="RefSeq" id="XP_005172180.1">
    <property type="nucleotide sequence ID" value="XM_005172123.5"/>
</dbReference>
<organism evidence="8">
    <name type="scientific">Danio rerio</name>
    <name type="common">Zebrafish</name>
    <name type="synonym">Brachydanio rerio</name>
    <dbReference type="NCBI Taxonomy" id="7955"/>
    <lineage>
        <taxon>Eukaryota</taxon>
        <taxon>Metazoa</taxon>
        <taxon>Chordata</taxon>
        <taxon>Craniata</taxon>
        <taxon>Vertebrata</taxon>
        <taxon>Euteleostomi</taxon>
        <taxon>Actinopterygii</taxon>
        <taxon>Neopterygii</taxon>
        <taxon>Teleostei</taxon>
        <taxon>Ostariophysi</taxon>
        <taxon>Cypriniformes</taxon>
        <taxon>Danionidae</taxon>
        <taxon>Danioninae</taxon>
        <taxon>Danio</taxon>
    </lineage>
</organism>
<dbReference type="EMBL" id="BX927257">
    <property type="status" value="NOT_ANNOTATED_CDS"/>
    <property type="molecule type" value="Genomic_DNA"/>
</dbReference>
<protein>
    <submittedName>
        <fullName evidence="8 10 11">Si:dkey-249d8.1</fullName>
    </submittedName>
</protein>
<dbReference type="GO" id="GO:0044818">
    <property type="term" value="P:mitotic G2/M transition checkpoint"/>
    <property type="evidence" value="ECO:0000318"/>
    <property type="project" value="GO_Central"/>
</dbReference>
<evidence type="ECO:0000313" key="11">
    <source>
        <dbReference type="RefSeq" id="XP_005172180.1"/>
    </source>
</evidence>
<proteinExistence type="inferred from homology"/>
<dbReference type="InterPro" id="IPR012340">
    <property type="entry name" value="NA-bd_OB-fold"/>
</dbReference>
<evidence type="ECO:0000256" key="5">
    <source>
        <dbReference type="ARBA" id="ARBA00023242"/>
    </source>
</evidence>
<sequence length="385" mass="43156">MADQSPAKKVKCQVKGFLSEVSPIKNTKAPYFDAVLQHEGECSKIVSFRPEDHMHFHNAESTRSLVTLEDVVLQPSTKSSRKMNVFYTHRSKMSCVRDLREAFKHIPSAGPRDIQVSELLKRDTKPNKVNINVKIIQEVCKGNKVVWDGSYLPKTEYIVADTTGSISLTVWREHNITVGDWYTITNVSAKEFRGKATLSTTRNTQILNIPSRGTAAAAEVPTQTIKCDIIGANIESLIICPHLHELKSVTSSKSTVYCFSCNTYYKTTAIVTKFSGHLNLKAESGKVVRARIEDELIRSVVRVEDAASPQDIIQRLIELPPMQITIRENNIVKIEDVPKNTEIKAEAEAELPVKMEPVEESDDFCSPPDHGVLFSSQSRKRPFTD</sequence>
<reference evidence="8" key="1">
    <citation type="submission" date="2011-07" db="UniProtKB">
        <authorList>
            <consortium name="Ensembl"/>
        </authorList>
    </citation>
    <scope>IDENTIFICATION</scope>
    <source>
        <strain evidence="8">Tuebingen</strain>
    </source>
</reference>
<dbReference type="Bgee" id="ENSDARG00000095783">
    <property type="expression patterns" value="Expressed in spleen and 16 other cell types or tissues"/>
</dbReference>
<dbReference type="SMR" id="A0A8M9PN99"/>
<dbReference type="GO" id="GO:0003677">
    <property type="term" value="F:DNA binding"/>
    <property type="evidence" value="ECO:0000318"/>
    <property type="project" value="GO_Central"/>
</dbReference>
<keyword evidence="2" id="KW-0227">DNA damage</keyword>
<evidence type="ECO:0000313" key="8">
    <source>
        <dbReference type="Ensembl" id="ENSDARP00000124786"/>
    </source>
</evidence>
<evidence type="ECO:0000313" key="13">
    <source>
        <dbReference type="ZFIN" id="ZDB-GENE-110411-157"/>
    </source>
</evidence>
<dbReference type="OMA" id="FRPEDHM"/>
<comment type="similarity">
    <text evidence="6">Belongs to the SOSS-B family. SOSS-B1 subfamily.</text>
</comment>
<dbReference type="AGR" id="ZFIN:ZDB-GENE-110411-157"/>
<evidence type="ECO:0000313" key="12">
    <source>
        <dbReference type="RefSeq" id="XP_068078157.1"/>
    </source>
</evidence>
<keyword evidence="9" id="KW-1185">Reference proteome</keyword>
<comment type="subcellular location">
    <subcellularLocation>
        <location evidence="1">Nucleus</location>
    </subcellularLocation>
</comment>
<dbReference type="InterPro" id="IPR051231">
    <property type="entry name" value="SOSS-B"/>
</dbReference>
<dbReference type="GeneTree" id="ENSGT01060000253505"/>
<reference evidence="10 11" key="3">
    <citation type="submission" date="2025-04" db="UniProtKB">
        <authorList>
            <consortium name="RefSeq"/>
        </authorList>
    </citation>
    <scope>IDENTIFICATION</scope>
    <source>
        <strain evidence="10 11">Tuebingen</strain>
    </source>
</reference>
<dbReference type="RefSeq" id="XP_073810726.1">
    <property type="nucleotide sequence ID" value="XM_073954625.1"/>
</dbReference>
<keyword evidence="4" id="KW-0234">DNA repair</keyword>
<dbReference type="Proteomes" id="UP000000437">
    <property type="component" value="Chromosome 6"/>
</dbReference>
<dbReference type="GeneID" id="101883672"/>
<dbReference type="SUPFAM" id="SSF50249">
    <property type="entry name" value="Nucleic acid-binding proteins"/>
    <property type="match status" value="1"/>
</dbReference>
<evidence type="ECO:0000256" key="1">
    <source>
        <dbReference type="ARBA" id="ARBA00004123"/>
    </source>
</evidence>
<name>A0A8M9PN99_DANRE</name>
<dbReference type="Gene3D" id="2.40.50.140">
    <property type="entry name" value="Nucleic acid-binding proteins"/>
    <property type="match status" value="1"/>
</dbReference>
<evidence type="ECO:0000256" key="7">
    <source>
        <dbReference type="SAM" id="MobiDB-lite"/>
    </source>
</evidence>
<evidence type="ECO:0000256" key="4">
    <source>
        <dbReference type="ARBA" id="ARBA00023204"/>
    </source>
</evidence>
<dbReference type="PANTHER" id="PTHR13356:SF3">
    <property type="entry name" value="SOSS COMPLEX SUBUNIT B1"/>
    <property type="match status" value="1"/>
</dbReference>
<dbReference type="RefSeq" id="XP_073810727.1">
    <property type="nucleotide sequence ID" value="XM_073954626.1"/>
</dbReference>
<dbReference type="GO" id="GO:0070876">
    <property type="term" value="C:SOSS complex"/>
    <property type="evidence" value="ECO:0000318"/>
    <property type="project" value="GO_Central"/>
</dbReference>
<evidence type="ECO:0000256" key="6">
    <source>
        <dbReference type="ARBA" id="ARBA00038163"/>
    </source>
</evidence>
<gene>
    <name evidence="8 10 11 12 13" type="primary">si:dkey-249d8.1</name>
</gene>
<evidence type="ECO:0000256" key="3">
    <source>
        <dbReference type="ARBA" id="ARBA00023125"/>
    </source>
</evidence>
<evidence type="ECO:0000313" key="10">
    <source>
        <dbReference type="RefSeq" id="XP_005172178.1"/>
    </source>
</evidence>
<reference evidence="8 9" key="2">
    <citation type="journal article" date="2013" name="Nature">
        <title>The zebrafish reference genome sequence and its relationship to the human genome.</title>
        <authorList>
            <consortium name="Genome Reference Consortium Zebrafish"/>
            <person name="Howe K."/>
            <person name="Clark M.D."/>
            <person name="Torroja C.F."/>
            <person name="Torrance J."/>
            <person name="Berthelot C."/>
            <person name="Muffato M."/>
            <person name="Collins J.E."/>
            <person name="Humphray S."/>
            <person name="McLaren K."/>
            <person name="Matthews L."/>
            <person name="McLaren S."/>
            <person name="Sealy I."/>
            <person name="Caccamo M."/>
            <person name="Churcher C."/>
            <person name="Scott C."/>
            <person name="Barrett J.C."/>
            <person name="Koch R."/>
            <person name="Rauch G.J."/>
            <person name="White S."/>
            <person name="Chow W."/>
            <person name="Kilian B."/>
            <person name="Quintais L.T."/>
            <person name="Guerra-Assuncao J.A."/>
            <person name="Zhou Y."/>
            <person name="Gu Y."/>
            <person name="Yen J."/>
            <person name="Vogel J.H."/>
            <person name="Eyre T."/>
            <person name="Redmond S."/>
            <person name="Banerjee R."/>
            <person name="Chi J."/>
            <person name="Fu B."/>
            <person name="Langley E."/>
            <person name="Maguire S.F."/>
            <person name="Laird G.K."/>
            <person name="Lloyd D."/>
            <person name="Kenyon E."/>
            <person name="Donaldson S."/>
            <person name="Sehra H."/>
            <person name="Almeida-King J."/>
            <person name="Loveland J."/>
            <person name="Trevanion S."/>
            <person name="Jones M."/>
            <person name="Quail M."/>
            <person name="Willey D."/>
            <person name="Hunt A."/>
            <person name="Burton J."/>
            <person name="Sims S."/>
            <person name="McLay K."/>
            <person name="Plumb B."/>
            <person name="Davis J."/>
            <person name="Clee C."/>
            <person name="Oliver K."/>
            <person name="Clark R."/>
            <person name="Riddle C."/>
            <person name="Elliot D."/>
            <person name="Eliott D."/>
            <person name="Threadgold G."/>
            <person name="Harden G."/>
            <person name="Ware D."/>
            <person name="Begum S."/>
            <person name="Mortimore B."/>
            <person name="Mortimer B."/>
            <person name="Kerry G."/>
            <person name="Heath P."/>
            <person name="Phillimore B."/>
            <person name="Tracey A."/>
            <person name="Corby N."/>
            <person name="Dunn M."/>
            <person name="Johnson C."/>
            <person name="Wood J."/>
            <person name="Clark S."/>
            <person name="Pelan S."/>
            <person name="Griffiths G."/>
            <person name="Smith M."/>
            <person name="Glithero R."/>
            <person name="Howden P."/>
            <person name="Barker N."/>
            <person name="Lloyd C."/>
            <person name="Stevens C."/>
            <person name="Harley J."/>
            <person name="Holt K."/>
            <person name="Panagiotidis G."/>
            <person name="Lovell J."/>
            <person name="Beasley H."/>
            <person name="Henderson C."/>
            <person name="Gordon D."/>
            <person name="Auger K."/>
            <person name="Wright D."/>
            <person name="Collins J."/>
            <person name="Raisen C."/>
            <person name="Dyer L."/>
            <person name="Leung K."/>
            <person name="Robertson L."/>
            <person name="Ambridge K."/>
            <person name="Leongamornlert D."/>
            <person name="McGuire S."/>
            <person name="Gilderthorp R."/>
            <person name="Griffiths C."/>
            <person name="Manthravadi D."/>
            <person name="Nichol S."/>
            <person name="Barker G."/>
            <person name="Whitehead S."/>
            <person name="Kay M."/>
            <person name="Brown J."/>
            <person name="Murnane C."/>
            <person name="Gray E."/>
            <person name="Humphries M."/>
            <person name="Sycamore N."/>
            <person name="Barker D."/>
            <person name="Saunders D."/>
            <person name="Wallis J."/>
            <person name="Babbage A."/>
            <person name="Hammond S."/>
            <person name="Mashreghi-Mohammadi M."/>
            <person name="Barr L."/>
            <person name="Martin S."/>
            <person name="Wray P."/>
            <person name="Ellington A."/>
            <person name="Matthews N."/>
            <person name="Ellwood M."/>
            <person name="Woodmansey R."/>
            <person name="Clark G."/>
            <person name="Cooper J."/>
            <person name="Cooper J."/>
            <person name="Tromans A."/>
            <person name="Grafham D."/>
            <person name="Skuce C."/>
            <person name="Pandian R."/>
            <person name="Andrews R."/>
            <person name="Harrison E."/>
            <person name="Kimberley A."/>
            <person name="Garnett J."/>
            <person name="Fosker N."/>
            <person name="Hall R."/>
            <person name="Garner P."/>
            <person name="Kelly D."/>
            <person name="Bird C."/>
            <person name="Palmer S."/>
            <person name="Gehring I."/>
            <person name="Berger A."/>
            <person name="Dooley C.M."/>
            <person name="Ersan-Urun Z."/>
            <person name="Eser C."/>
            <person name="Geiger H."/>
            <person name="Geisler M."/>
            <person name="Karotki L."/>
            <person name="Kirn A."/>
            <person name="Konantz J."/>
            <person name="Konantz M."/>
            <person name="Oberlander M."/>
            <person name="Rudolph-Geiger S."/>
            <person name="Teucke M."/>
            <person name="Lanz C."/>
            <person name="Raddatz G."/>
            <person name="Osoegawa K."/>
            <person name="Zhu B."/>
            <person name="Rapp A."/>
            <person name="Widaa S."/>
            <person name="Langford C."/>
            <person name="Yang F."/>
            <person name="Schuster S.C."/>
            <person name="Carter N.P."/>
            <person name="Harrow J."/>
            <person name="Ning Z."/>
            <person name="Herrero J."/>
            <person name="Searle S.M."/>
            <person name="Enright A."/>
            <person name="Geisler R."/>
            <person name="Plasterk R.H."/>
            <person name="Lee C."/>
            <person name="Westerfield M."/>
            <person name="de Jong P.J."/>
            <person name="Zon L.I."/>
            <person name="Postlethwait J.H."/>
            <person name="Nusslein-Volhard C."/>
            <person name="Hubbard T.J."/>
            <person name="Roest Crollius H."/>
            <person name="Rogers J."/>
            <person name="Stemple D.L."/>
        </authorList>
    </citation>
    <scope>NUCLEOTIDE SEQUENCE [LARGE SCALE GENOMIC DNA]</scope>
    <source>
        <strain evidence="8 9">Tuebingen</strain>
    </source>
</reference>